<dbReference type="Pfam" id="PF06965">
    <property type="entry name" value="Na_H_antiport_1"/>
    <property type="match status" value="1"/>
</dbReference>
<evidence type="ECO:0000256" key="6">
    <source>
        <dbReference type="NCBIfam" id="TIGR00773"/>
    </source>
</evidence>
<feature type="transmembrane region" description="Helical" evidence="7">
    <location>
        <begin position="284"/>
        <end position="305"/>
    </location>
</feature>
<dbReference type="Gene3D" id="1.20.1530.10">
    <property type="entry name" value="Na+/H+ antiporter like domain"/>
    <property type="match status" value="1"/>
</dbReference>
<evidence type="ECO:0000313" key="8">
    <source>
        <dbReference type="EMBL" id="HFC98767.1"/>
    </source>
</evidence>
<dbReference type="AlphaFoldDB" id="A0A7C3CH94"/>
<feature type="transmembrane region" description="Helical" evidence="7">
    <location>
        <begin position="317"/>
        <end position="341"/>
    </location>
</feature>
<proteinExistence type="inferred from homology"/>
<evidence type="ECO:0000256" key="5">
    <source>
        <dbReference type="ARBA" id="ARBA00023136"/>
    </source>
</evidence>
<dbReference type="GO" id="GO:0015385">
    <property type="term" value="F:sodium:proton antiporter activity"/>
    <property type="evidence" value="ECO:0007669"/>
    <property type="project" value="UniProtKB-UniRule"/>
</dbReference>
<feature type="non-terminal residue" evidence="8">
    <location>
        <position position="1"/>
    </location>
</feature>
<feature type="transmembrane region" description="Helical" evidence="7">
    <location>
        <begin position="361"/>
        <end position="380"/>
    </location>
</feature>
<dbReference type="PANTHER" id="PTHR30341:SF0">
    <property type="entry name" value="NA(+)_H(+) ANTIPORTER NHAA"/>
    <property type="match status" value="1"/>
</dbReference>
<protein>
    <recommendedName>
        <fullName evidence="6">Na+/H+ antiporter NhaA</fullName>
    </recommendedName>
</protein>
<gene>
    <name evidence="8" type="primary">nhaA</name>
    <name evidence="8" type="ORF">ENJ40_10025</name>
</gene>
<organism evidence="8">
    <name type="scientific">Thermosulfurimonas dismutans</name>
    <dbReference type="NCBI Taxonomy" id="999894"/>
    <lineage>
        <taxon>Bacteria</taxon>
        <taxon>Pseudomonadati</taxon>
        <taxon>Thermodesulfobacteriota</taxon>
        <taxon>Thermodesulfobacteria</taxon>
        <taxon>Thermodesulfobacteriales</taxon>
        <taxon>Thermodesulfobacteriaceae</taxon>
        <taxon>Thermosulfurimonas</taxon>
    </lineage>
</organism>
<comment type="caution">
    <text evidence="8">The sequence shown here is derived from an EMBL/GenBank/DDBJ whole genome shotgun (WGS) entry which is preliminary data.</text>
</comment>
<dbReference type="HAMAP" id="MF_01844">
    <property type="entry name" value="NhaA"/>
    <property type="match status" value="1"/>
</dbReference>
<dbReference type="PANTHER" id="PTHR30341">
    <property type="entry name" value="SODIUM ION/PROTON ANTIPORTER NHAA-RELATED"/>
    <property type="match status" value="1"/>
</dbReference>
<dbReference type="Proteomes" id="UP000886043">
    <property type="component" value="Unassembled WGS sequence"/>
</dbReference>
<feature type="transmembrane region" description="Helical" evidence="7">
    <location>
        <begin position="110"/>
        <end position="128"/>
    </location>
</feature>
<dbReference type="NCBIfam" id="TIGR00773">
    <property type="entry name" value="NhaA"/>
    <property type="match status" value="1"/>
</dbReference>
<keyword evidence="4 7" id="KW-1133">Transmembrane helix</keyword>
<feature type="transmembrane region" description="Helical" evidence="7">
    <location>
        <begin position="392"/>
        <end position="409"/>
    </location>
</feature>
<dbReference type="InterPro" id="IPR023171">
    <property type="entry name" value="Na/H_antiporter_dom_sf"/>
</dbReference>
<dbReference type="InterPro" id="IPR004670">
    <property type="entry name" value="NhaA"/>
</dbReference>
<name>A0A7C3CH94_9BACT</name>
<keyword evidence="3 7" id="KW-0812">Transmembrane</keyword>
<evidence type="ECO:0000256" key="7">
    <source>
        <dbReference type="SAM" id="Phobius"/>
    </source>
</evidence>
<evidence type="ECO:0000256" key="2">
    <source>
        <dbReference type="ARBA" id="ARBA00022475"/>
    </source>
</evidence>
<feature type="transmembrane region" description="Helical" evidence="7">
    <location>
        <begin position="76"/>
        <end position="98"/>
    </location>
</feature>
<evidence type="ECO:0000256" key="1">
    <source>
        <dbReference type="ARBA" id="ARBA00004429"/>
    </source>
</evidence>
<keyword evidence="5 7" id="KW-0472">Membrane</keyword>
<accession>A0A7C3CH94</accession>
<evidence type="ECO:0000256" key="3">
    <source>
        <dbReference type="ARBA" id="ARBA00022692"/>
    </source>
</evidence>
<dbReference type="GO" id="GO:0006885">
    <property type="term" value="P:regulation of pH"/>
    <property type="evidence" value="ECO:0007669"/>
    <property type="project" value="UniProtKB-UniRule"/>
</dbReference>
<sequence length="417" mass="45076">ALILLFMTMAALLLANSPLGEAYHHFFEQELALRFGSREISMSLHHWINEGLMTFFFFLIGLEIKREILVGELSNPRAALLPVVAAVGGMALPALLYALVNHGKPTLNGWGIPMATDIAFAISVLVLLRRHIPRGLITFLIALAIVDDLGAVLVIALFYTQSLNLQALAGAMAVWGLLWIFNRAGLYRSGLYLAGGVLLWWFMLSSGVHATLAGVLTALAVPSRPKLIPGYFKDVLQKLLRACEDRPSIRQEYTLTPGQKEVIQAIHAAVESVQPPSLRMEHALHLPVALGVIPLFALANAGLHLDILKILGIFDHPVSLGIVLGLVIGKVAGISGTAWLLNRLGIAPLPRGVRTPHLIGVGFLAGIGFTMCIFMAELSFPGEKILLEQAKMGILLASLLAGLIGYLWLRYLASPGK</sequence>
<reference evidence="8" key="1">
    <citation type="journal article" date="2020" name="mSystems">
        <title>Genome- and Community-Level Interaction Insights into Carbon Utilization and Element Cycling Functions of Hydrothermarchaeota in Hydrothermal Sediment.</title>
        <authorList>
            <person name="Zhou Z."/>
            <person name="Liu Y."/>
            <person name="Xu W."/>
            <person name="Pan J."/>
            <person name="Luo Z.H."/>
            <person name="Li M."/>
        </authorList>
    </citation>
    <scope>NUCLEOTIDE SEQUENCE [LARGE SCALE GENOMIC DNA]</scope>
    <source>
        <strain evidence="8">HyVt-483</strain>
    </source>
</reference>
<feature type="transmembrane region" description="Helical" evidence="7">
    <location>
        <begin position="165"/>
        <end position="186"/>
    </location>
</feature>
<feature type="transmembrane region" description="Helical" evidence="7">
    <location>
        <begin position="135"/>
        <end position="159"/>
    </location>
</feature>
<comment type="subcellular location">
    <subcellularLocation>
        <location evidence="1">Cell inner membrane</location>
        <topology evidence="1">Multi-pass membrane protein</topology>
    </subcellularLocation>
</comment>
<dbReference type="GO" id="GO:0005886">
    <property type="term" value="C:plasma membrane"/>
    <property type="evidence" value="ECO:0007669"/>
    <property type="project" value="UniProtKB-SubCell"/>
</dbReference>
<evidence type="ECO:0000256" key="4">
    <source>
        <dbReference type="ARBA" id="ARBA00022989"/>
    </source>
</evidence>
<dbReference type="EMBL" id="DRMH01000139">
    <property type="protein sequence ID" value="HFC98767.1"/>
    <property type="molecule type" value="Genomic_DNA"/>
</dbReference>
<keyword evidence="2" id="KW-1003">Cell membrane</keyword>
<feature type="transmembrane region" description="Helical" evidence="7">
    <location>
        <begin position="198"/>
        <end position="221"/>
    </location>
</feature>